<evidence type="ECO:0000313" key="3">
    <source>
        <dbReference type="EMBL" id="CAG9182901.1"/>
    </source>
</evidence>
<sequence length="585" mass="62423">MHEPCNASVLSVTRHGRPRHAWRAASLVTTLFCAGVLAGCASLPASAERTPSTAPTDTSETPLGKALAPRLAQHPGDSLFYPLSSGPDALAARLAMARAAQRSLDLQTYIFEPTGTGAAVLGDIINAADRGVRVRLLLDDMHTAGLDKVLAAIDSHPNIEVRLFNPFANRGARWLEMLWSFSRLDRRMHNKSMTVDNQISLVGGRNVGDAYFSARADMDFSDLDVLVAGPVVPQVSAVFDAYWNDPSSYPVVALIPEGKEAPEEMRALRKRLEARGDQARASPYVQELLDSGLAKGIESGHMPGYTGKATVVSDSASKATGKTEGDGYATVRLERMISAAKNEVVLVSPYFVPDDDGEDWLVALARRGIHVRILTNSFAANDVSAVHAGYMPHREALVAAGIELYELKPSAYAELAQRGKPAESGTGTGTGTRAGAGSGSGTGSGSGLGSGSGSRVTSGSSSGSRSWLASSRASLHAKNYIVDQHLVFIGSLNMDQRSAKLNTEMGIVLDSAPLAQRILKGMNDRLLDIAYRVELRANPDGSSRHLTWVTRESGQLKTYDSEPGMGPLQHLGIGFLRVLPIREEL</sequence>
<dbReference type="PROSITE" id="PS50035">
    <property type="entry name" value="PLD"/>
    <property type="match status" value="2"/>
</dbReference>
<feature type="compositionally biased region" description="Gly residues" evidence="1">
    <location>
        <begin position="426"/>
        <end position="452"/>
    </location>
</feature>
<dbReference type="EMBL" id="CAJZAF010000033">
    <property type="protein sequence ID" value="CAG9182901.1"/>
    <property type="molecule type" value="Genomic_DNA"/>
</dbReference>
<dbReference type="Pfam" id="PF13091">
    <property type="entry name" value="PLDc_2"/>
    <property type="match status" value="3"/>
</dbReference>
<evidence type="ECO:0000256" key="1">
    <source>
        <dbReference type="SAM" id="MobiDB-lite"/>
    </source>
</evidence>
<evidence type="ECO:0000313" key="4">
    <source>
        <dbReference type="Proteomes" id="UP000701702"/>
    </source>
</evidence>
<dbReference type="RefSeq" id="WP_224007309.1">
    <property type="nucleotide sequence ID" value="NZ_CAJZAF010000033.1"/>
</dbReference>
<keyword evidence="3" id="KW-0808">Transferase</keyword>
<dbReference type="Gene3D" id="3.30.870.10">
    <property type="entry name" value="Endonuclease Chain A"/>
    <property type="match status" value="2"/>
</dbReference>
<evidence type="ECO:0000259" key="2">
    <source>
        <dbReference type="PROSITE" id="PS50035"/>
    </source>
</evidence>
<gene>
    <name evidence="3" type="primary">clsC_2</name>
    <name evidence="3" type="ORF">LMG23994_05013</name>
</gene>
<feature type="compositionally biased region" description="Low complexity" evidence="1">
    <location>
        <begin position="453"/>
        <end position="463"/>
    </location>
</feature>
<organism evidence="3 4">
    <name type="scientific">Cupriavidus pinatubonensis</name>
    <dbReference type="NCBI Taxonomy" id="248026"/>
    <lineage>
        <taxon>Bacteria</taxon>
        <taxon>Pseudomonadati</taxon>
        <taxon>Pseudomonadota</taxon>
        <taxon>Betaproteobacteria</taxon>
        <taxon>Burkholderiales</taxon>
        <taxon>Burkholderiaceae</taxon>
        <taxon>Cupriavidus</taxon>
    </lineage>
</organism>
<dbReference type="GO" id="GO:0016740">
    <property type="term" value="F:transferase activity"/>
    <property type="evidence" value="ECO:0007669"/>
    <property type="project" value="UniProtKB-KW"/>
</dbReference>
<dbReference type="InterPro" id="IPR001736">
    <property type="entry name" value="PLipase_D/transphosphatidylase"/>
</dbReference>
<dbReference type="SMART" id="SM00155">
    <property type="entry name" value="PLDc"/>
    <property type="match status" value="2"/>
</dbReference>
<dbReference type="EC" id="2.7.8.-" evidence="3"/>
<name>A0ABN7ZDU7_9BURK</name>
<dbReference type="PANTHER" id="PTHR21248">
    <property type="entry name" value="CARDIOLIPIN SYNTHASE"/>
    <property type="match status" value="1"/>
</dbReference>
<feature type="domain" description="PLD phosphodiesterase" evidence="2">
    <location>
        <begin position="184"/>
        <end position="211"/>
    </location>
</feature>
<proteinExistence type="predicted"/>
<dbReference type="Proteomes" id="UP000701702">
    <property type="component" value="Unassembled WGS sequence"/>
</dbReference>
<keyword evidence="4" id="KW-1185">Reference proteome</keyword>
<dbReference type="CDD" id="cd09113">
    <property type="entry name" value="PLDc_ymdC_like_2"/>
    <property type="match status" value="1"/>
</dbReference>
<dbReference type="InterPro" id="IPR025202">
    <property type="entry name" value="PLD-like_dom"/>
</dbReference>
<comment type="caution">
    <text evidence="3">The sequence shown here is derived from an EMBL/GenBank/DDBJ whole genome shotgun (WGS) entry which is preliminary data.</text>
</comment>
<feature type="region of interest" description="Disordered" evidence="1">
    <location>
        <begin position="416"/>
        <end position="463"/>
    </location>
</feature>
<feature type="domain" description="PLD phosphodiesterase" evidence="2">
    <location>
        <begin position="471"/>
        <end position="498"/>
    </location>
</feature>
<accession>A0ABN7ZDU7</accession>
<dbReference type="CDD" id="cd09111">
    <property type="entry name" value="PLDc_ymdC_like_1"/>
    <property type="match status" value="1"/>
</dbReference>
<protein>
    <submittedName>
        <fullName evidence="3">Cardiolipin synthase C</fullName>
        <ecNumber evidence="3">2.7.8.-</ecNumber>
    </submittedName>
</protein>
<dbReference type="PANTHER" id="PTHR21248:SF12">
    <property type="entry name" value="CARDIOLIPIN SYNTHASE C"/>
    <property type="match status" value="1"/>
</dbReference>
<reference evidence="3 4" key="1">
    <citation type="submission" date="2021-08" db="EMBL/GenBank/DDBJ databases">
        <authorList>
            <person name="Peeters C."/>
        </authorList>
    </citation>
    <scope>NUCLEOTIDE SEQUENCE [LARGE SCALE GENOMIC DNA]</scope>
    <source>
        <strain evidence="3 4">LMG 23994</strain>
    </source>
</reference>
<dbReference type="SUPFAM" id="SSF56024">
    <property type="entry name" value="Phospholipase D/nuclease"/>
    <property type="match status" value="2"/>
</dbReference>